<proteinExistence type="predicted"/>
<dbReference type="EMBL" id="BIFS01000001">
    <property type="protein sequence ID" value="GCE18832.1"/>
    <property type="molecule type" value="Genomic_DNA"/>
</dbReference>
<gene>
    <name evidence="1" type="ORF">KDK_26320</name>
</gene>
<keyword evidence="2" id="KW-1185">Reference proteome</keyword>
<reference evidence="2" key="1">
    <citation type="submission" date="2018-12" db="EMBL/GenBank/DDBJ databases">
        <title>Tengunoibacter tsumagoiensis gen. nov., sp. nov., Dictyobacter kobayashii sp. nov., D. alpinus sp. nov., and D. joshuensis sp. nov. and description of Dictyobacteraceae fam. nov. within the order Ktedonobacterales isolated from Tengu-no-mugimeshi.</title>
        <authorList>
            <person name="Wang C.M."/>
            <person name="Zheng Y."/>
            <person name="Sakai Y."/>
            <person name="Toyoda A."/>
            <person name="Minakuchi Y."/>
            <person name="Abe K."/>
            <person name="Yokota A."/>
            <person name="Yabe S."/>
        </authorList>
    </citation>
    <scope>NUCLEOTIDE SEQUENCE [LARGE SCALE GENOMIC DNA]</scope>
    <source>
        <strain evidence="2">Uno11</strain>
    </source>
</reference>
<evidence type="ECO:0000313" key="2">
    <source>
        <dbReference type="Proteomes" id="UP000287188"/>
    </source>
</evidence>
<evidence type="ECO:0000313" key="1">
    <source>
        <dbReference type="EMBL" id="GCE18832.1"/>
    </source>
</evidence>
<accession>A0A402AI81</accession>
<sequence>MIVSRSTAFISVFLLIAILSLAAIGIVKGIGIAITHGPSMEQASGTIVSMSSDHSFMLKTADGMLEHFQCNERCLGAESHMRRHLNERAHTDVYYMRAADGTLIAVDVD</sequence>
<protein>
    <submittedName>
        <fullName evidence="1">Uncharacterized protein</fullName>
    </submittedName>
</protein>
<comment type="caution">
    <text evidence="1">The sequence shown here is derived from an EMBL/GenBank/DDBJ whole genome shotgun (WGS) entry which is preliminary data.</text>
</comment>
<dbReference type="AlphaFoldDB" id="A0A402AI81"/>
<organism evidence="1 2">
    <name type="scientific">Dictyobacter kobayashii</name>
    <dbReference type="NCBI Taxonomy" id="2014872"/>
    <lineage>
        <taxon>Bacteria</taxon>
        <taxon>Bacillati</taxon>
        <taxon>Chloroflexota</taxon>
        <taxon>Ktedonobacteria</taxon>
        <taxon>Ktedonobacterales</taxon>
        <taxon>Dictyobacteraceae</taxon>
        <taxon>Dictyobacter</taxon>
    </lineage>
</organism>
<name>A0A402AI81_9CHLR</name>
<dbReference type="Proteomes" id="UP000287188">
    <property type="component" value="Unassembled WGS sequence"/>
</dbReference>